<dbReference type="Proteomes" id="UP000008827">
    <property type="component" value="Chromosome 18"/>
</dbReference>
<dbReference type="AlphaFoldDB" id="A0A0R0F5L7"/>
<reference evidence="1 2" key="1">
    <citation type="journal article" date="2010" name="Nature">
        <title>Genome sequence of the palaeopolyploid soybean.</title>
        <authorList>
            <person name="Schmutz J."/>
            <person name="Cannon S.B."/>
            <person name="Schlueter J."/>
            <person name="Ma J."/>
            <person name="Mitros T."/>
            <person name="Nelson W."/>
            <person name="Hyten D.L."/>
            <person name="Song Q."/>
            <person name="Thelen J.J."/>
            <person name="Cheng J."/>
            <person name="Xu D."/>
            <person name="Hellsten U."/>
            <person name="May G.D."/>
            <person name="Yu Y."/>
            <person name="Sakurai T."/>
            <person name="Umezawa T."/>
            <person name="Bhattacharyya M.K."/>
            <person name="Sandhu D."/>
            <person name="Valliyodan B."/>
            <person name="Lindquist E."/>
            <person name="Peto M."/>
            <person name="Grant D."/>
            <person name="Shu S."/>
            <person name="Goodstein D."/>
            <person name="Barry K."/>
            <person name="Futrell-Griggs M."/>
            <person name="Abernathy B."/>
            <person name="Du J."/>
            <person name="Tian Z."/>
            <person name="Zhu L."/>
            <person name="Gill N."/>
            <person name="Joshi T."/>
            <person name="Libault M."/>
            <person name="Sethuraman A."/>
            <person name="Zhang X.-C."/>
            <person name="Shinozaki K."/>
            <person name="Nguyen H.T."/>
            <person name="Wing R.A."/>
            <person name="Cregan P."/>
            <person name="Specht J."/>
            <person name="Grimwood J."/>
            <person name="Rokhsar D."/>
            <person name="Stacey G."/>
            <person name="Shoemaker R.C."/>
            <person name="Jackson S.A."/>
        </authorList>
    </citation>
    <scope>NUCLEOTIDE SEQUENCE [LARGE SCALE GENOMIC DNA]</scope>
    <source>
        <strain evidence="2">cv. Williams 82</strain>
        <tissue evidence="1">Callus</tissue>
    </source>
</reference>
<reference evidence="1" key="3">
    <citation type="submission" date="2018-07" db="EMBL/GenBank/DDBJ databases">
        <title>WGS assembly of Glycine max.</title>
        <authorList>
            <person name="Schmutz J."/>
            <person name="Cannon S."/>
            <person name="Schlueter J."/>
            <person name="Ma J."/>
            <person name="Mitros T."/>
            <person name="Nelson W."/>
            <person name="Hyten D."/>
            <person name="Song Q."/>
            <person name="Thelen J."/>
            <person name="Cheng J."/>
            <person name="Xu D."/>
            <person name="Hellsten U."/>
            <person name="May G."/>
            <person name="Yu Y."/>
            <person name="Sakurai T."/>
            <person name="Umezawa T."/>
            <person name="Bhattacharyya M."/>
            <person name="Sandhu D."/>
            <person name="Valliyodan B."/>
            <person name="Lindquist E."/>
            <person name="Peto M."/>
            <person name="Grant D."/>
            <person name="Shu S."/>
            <person name="Goodstein D."/>
            <person name="Barry K."/>
            <person name="Futrell-Griggs M."/>
            <person name="Abernathy B."/>
            <person name="Du J."/>
            <person name="Tian Z."/>
            <person name="Zhu L."/>
            <person name="Gill N."/>
            <person name="Joshi T."/>
            <person name="Libault M."/>
            <person name="Sethuraman A."/>
            <person name="Zhang X."/>
            <person name="Shinozaki K."/>
            <person name="Nguyen H."/>
            <person name="Wing R."/>
            <person name="Cregan P."/>
            <person name="Specht J."/>
            <person name="Grimwood J."/>
            <person name="Rokhsar D."/>
            <person name="Stacey G."/>
            <person name="Shoemaker R."/>
            <person name="Jackson S."/>
        </authorList>
    </citation>
    <scope>NUCLEOTIDE SEQUENCE</scope>
    <source>
        <tissue evidence="1">Callus</tissue>
    </source>
</reference>
<evidence type="ECO:0000313" key="3">
    <source>
        <dbReference type="Proteomes" id="UP000008827"/>
    </source>
</evidence>
<dbReference type="EnsemblPlants" id="KRG97864">
    <property type="protein sequence ID" value="KRG97864"/>
    <property type="gene ID" value="GLYMA_18G035600"/>
</dbReference>
<evidence type="ECO:0000313" key="2">
    <source>
        <dbReference type="EnsemblPlants" id="KRG97864"/>
    </source>
</evidence>
<reference evidence="2" key="2">
    <citation type="submission" date="2018-02" db="UniProtKB">
        <authorList>
            <consortium name="EnsemblPlants"/>
        </authorList>
    </citation>
    <scope>IDENTIFICATION</scope>
    <source>
        <strain evidence="2">Williams 82</strain>
    </source>
</reference>
<proteinExistence type="predicted"/>
<name>A0A0R0F5L7_SOYBN</name>
<protein>
    <submittedName>
        <fullName evidence="1 2">Uncharacterized protein</fullName>
    </submittedName>
</protein>
<dbReference type="EMBL" id="CM000851">
    <property type="protein sequence ID" value="KRG97864.1"/>
    <property type="molecule type" value="Genomic_DNA"/>
</dbReference>
<gene>
    <name evidence="1" type="ORF">GLYMA_18G035600</name>
</gene>
<evidence type="ECO:0000313" key="1">
    <source>
        <dbReference type="EMBL" id="KRG97864.1"/>
    </source>
</evidence>
<accession>A0A0R0F5L7</accession>
<sequence>MQTIVVLNSDVNQSTLKDHKLGKETPICVILSLLESLENLFLVVKYQNLFHCKSIPVVDKSGVV</sequence>
<dbReference type="InParanoid" id="A0A0R0F5L7"/>
<organism evidence="1">
    <name type="scientific">Glycine max</name>
    <name type="common">Soybean</name>
    <name type="synonym">Glycine hispida</name>
    <dbReference type="NCBI Taxonomy" id="3847"/>
    <lineage>
        <taxon>Eukaryota</taxon>
        <taxon>Viridiplantae</taxon>
        <taxon>Streptophyta</taxon>
        <taxon>Embryophyta</taxon>
        <taxon>Tracheophyta</taxon>
        <taxon>Spermatophyta</taxon>
        <taxon>Magnoliopsida</taxon>
        <taxon>eudicotyledons</taxon>
        <taxon>Gunneridae</taxon>
        <taxon>Pentapetalae</taxon>
        <taxon>rosids</taxon>
        <taxon>fabids</taxon>
        <taxon>Fabales</taxon>
        <taxon>Fabaceae</taxon>
        <taxon>Papilionoideae</taxon>
        <taxon>50 kb inversion clade</taxon>
        <taxon>NPAAA clade</taxon>
        <taxon>indigoferoid/millettioid clade</taxon>
        <taxon>Phaseoleae</taxon>
        <taxon>Glycine</taxon>
        <taxon>Glycine subgen. Soja</taxon>
    </lineage>
</organism>
<dbReference type="Gramene" id="KRG97864">
    <property type="protein sequence ID" value="KRG97864"/>
    <property type="gene ID" value="GLYMA_18G035600"/>
</dbReference>
<keyword evidence="3" id="KW-1185">Reference proteome</keyword>